<dbReference type="GO" id="GO:0016491">
    <property type="term" value="F:oxidoreductase activity"/>
    <property type="evidence" value="ECO:0007669"/>
    <property type="project" value="InterPro"/>
</dbReference>
<dbReference type="SUPFAM" id="SSF81342">
    <property type="entry name" value="Transmembrane di-heme cytochromes"/>
    <property type="match status" value="1"/>
</dbReference>
<feature type="transmembrane region" description="Helical" evidence="7">
    <location>
        <begin position="24"/>
        <end position="43"/>
    </location>
</feature>
<dbReference type="OrthoDB" id="9804503at2"/>
<dbReference type="Pfam" id="PF13631">
    <property type="entry name" value="Cytochrom_B_N_2"/>
    <property type="match status" value="1"/>
</dbReference>
<dbReference type="GO" id="GO:0022904">
    <property type="term" value="P:respiratory electron transport chain"/>
    <property type="evidence" value="ECO:0007669"/>
    <property type="project" value="InterPro"/>
</dbReference>
<dbReference type="GO" id="GO:0008121">
    <property type="term" value="F:quinol-cytochrome-c reductase activity"/>
    <property type="evidence" value="ECO:0007669"/>
    <property type="project" value="UniProtKB-EC"/>
</dbReference>
<dbReference type="InterPro" id="IPR036150">
    <property type="entry name" value="Cyt_b/b6_C_sf"/>
</dbReference>
<dbReference type="AlphaFoldDB" id="A0A0A0J655"/>
<feature type="transmembrane region" description="Helical" evidence="7">
    <location>
        <begin position="293"/>
        <end position="317"/>
    </location>
</feature>
<dbReference type="EMBL" id="AVPJ01000011">
    <property type="protein sequence ID" value="KGN31512.1"/>
    <property type="molecule type" value="Genomic_DNA"/>
</dbReference>
<comment type="cofactor">
    <cofactor evidence="1">
        <name>heme</name>
        <dbReference type="ChEBI" id="CHEBI:30413"/>
    </cofactor>
</comment>
<proteinExistence type="predicted"/>
<dbReference type="STRING" id="1385520.N802_03855"/>
<gene>
    <name evidence="9" type="ORF">N802_03855</name>
</gene>
<keyword evidence="7" id="KW-0472">Membrane</keyword>
<dbReference type="PROSITE" id="PS51002">
    <property type="entry name" value="CYTB_NTER"/>
    <property type="match status" value="1"/>
</dbReference>
<dbReference type="InterPro" id="IPR005797">
    <property type="entry name" value="Cyt_b/b6_N"/>
</dbReference>
<dbReference type="InterPro" id="IPR027387">
    <property type="entry name" value="Cytb/b6-like_sf"/>
</dbReference>
<evidence type="ECO:0000313" key="9">
    <source>
        <dbReference type="EMBL" id="KGN31512.1"/>
    </source>
</evidence>
<comment type="catalytic activity">
    <reaction evidence="4">
        <text>a quinol + 2 Fe(III)-[cytochrome c](out) = a quinone + 2 Fe(II)-[cytochrome c](out) + 2 H(+)(out)</text>
        <dbReference type="Rhea" id="RHEA:11484"/>
        <dbReference type="Rhea" id="RHEA-COMP:10350"/>
        <dbReference type="Rhea" id="RHEA-COMP:14399"/>
        <dbReference type="ChEBI" id="CHEBI:15378"/>
        <dbReference type="ChEBI" id="CHEBI:24646"/>
        <dbReference type="ChEBI" id="CHEBI:29033"/>
        <dbReference type="ChEBI" id="CHEBI:29034"/>
        <dbReference type="ChEBI" id="CHEBI:132124"/>
        <dbReference type="EC" id="7.1.1.8"/>
    </reaction>
</comment>
<keyword evidence="7" id="KW-0812">Transmembrane</keyword>
<evidence type="ECO:0000256" key="3">
    <source>
        <dbReference type="ARBA" id="ARBA00016116"/>
    </source>
</evidence>
<evidence type="ECO:0000259" key="8">
    <source>
        <dbReference type="PROSITE" id="PS51002"/>
    </source>
</evidence>
<evidence type="ECO:0000256" key="1">
    <source>
        <dbReference type="ARBA" id="ARBA00001971"/>
    </source>
</evidence>
<dbReference type="GO" id="GO:0016020">
    <property type="term" value="C:membrane"/>
    <property type="evidence" value="ECO:0007669"/>
    <property type="project" value="InterPro"/>
</dbReference>
<feature type="region of interest" description="Disordered" evidence="6">
    <location>
        <begin position="429"/>
        <end position="452"/>
    </location>
</feature>
<feature type="transmembrane region" description="Helical" evidence="7">
    <location>
        <begin position="342"/>
        <end position="368"/>
    </location>
</feature>
<dbReference type="PANTHER" id="PTHR19271:SF16">
    <property type="entry name" value="CYTOCHROME B"/>
    <property type="match status" value="1"/>
</dbReference>
<evidence type="ECO:0000313" key="10">
    <source>
        <dbReference type="Proteomes" id="UP000030002"/>
    </source>
</evidence>
<feature type="transmembrane region" description="Helical" evidence="7">
    <location>
        <begin position="226"/>
        <end position="246"/>
    </location>
</feature>
<evidence type="ECO:0000256" key="5">
    <source>
        <dbReference type="ARBA" id="ARBA00029568"/>
    </source>
</evidence>
<dbReference type="RefSeq" id="WP_052109957.1">
    <property type="nucleotide sequence ID" value="NZ_AVPJ01000011.1"/>
</dbReference>
<name>A0A0A0J655_9MICO</name>
<evidence type="ECO:0000256" key="7">
    <source>
        <dbReference type="SAM" id="Phobius"/>
    </source>
</evidence>
<protein>
    <recommendedName>
        <fullName evidence="3">Cytochrome bc1 complex cytochrome b subunit</fullName>
        <ecNumber evidence="2">7.1.1.8</ecNumber>
    </recommendedName>
    <alternativeName>
        <fullName evidence="5">Cytochrome bc1 reductase complex subunit QcrB</fullName>
    </alternativeName>
</protein>
<dbReference type="Gene3D" id="1.20.810.10">
    <property type="entry name" value="Cytochrome Bc1 Complex, Chain C"/>
    <property type="match status" value="1"/>
</dbReference>
<accession>A0A0A0J655</accession>
<comment type="caution">
    <text evidence="9">The sequence shown here is derived from an EMBL/GenBank/DDBJ whole genome shotgun (WGS) entry which is preliminary data.</text>
</comment>
<dbReference type="SUPFAM" id="SSF81648">
    <property type="entry name" value="a domain/subunit of cytochrome bc1 complex (Ubiquinol-cytochrome c reductase)"/>
    <property type="match status" value="1"/>
</dbReference>
<evidence type="ECO:0000256" key="2">
    <source>
        <dbReference type="ARBA" id="ARBA00012951"/>
    </source>
</evidence>
<organism evidence="9 10">
    <name type="scientific">Knoellia sinensis KCTC 19936</name>
    <dbReference type="NCBI Taxonomy" id="1385520"/>
    <lineage>
        <taxon>Bacteria</taxon>
        <taxon>Bacillati</taxon>
        <taxon>Actinomycetota</taxon>
        <taxon>Actinomycetes</taxon>
        <taxon>Micrococcales</taxon>
        <taxon>Intrasporangiaceae</taxon>
        <taxon>Knoellia</taxon>
    </lineage>
</organism>
<feature type="transmembrane region" description="Helical" evidence="7">
    <location>
        <begin position="87"/>
        <end position="108"/>
    </location>
</feature>
<feature type="transmembrane region" description="Helical" evidence="7">
    <location>
        <begin position="374"/>
        <end position="393"/>
    </location>
</feature>
<dbReference type="eggNOG" id="COG1290">
    <property type="taxonomic scope" value="Bacteria"/>
</dbReference>
<dbReference type="Proteomes" id="UP000030002">
    <property type="component" value="Unassembled WGS sequence"/>
</dbReference>
<dbReference type="EC" id="7.1.1.8" evidence="2"/>
<feature type="compositionally biased region" description="Basic and acidic residues" evidence="6">
    <location>
        <begin position="429"/>
        <end position="444"/>
    </location>
</feature>
<feature type="transmembrane region" description="Helical" evidence="7">
    <location>
        <begin position="120"/>
        <end position="140"/>
    </location>
</feature>
<evidence type="ECO:0000256" key="6">
    <source>
        <dbReference type="SAM" id="MobiDB-lite"/>
    </source>
</evidence>
<keyword evidence="10" id="KW-1185">Reference proteome</keyword>
<dbReference type="PANTHER" id="PTHR19271">
    <property type="entry name" value="CYTOCHROME B"/>
    <property type="match status" value="1"/>
</dbReference>
<feature type="domain" description="Cytochrome b/b6 N-terminal region profile" evidence="8">
    <location>
        <begin position="1"/>
        <end position="216"/>
    </location>
</feature>
<dbReference type="InterPro" id="IPR016174">
    <property type="entry name" value="Di-haem_cyt_TM"/>
</dbReference>
<feature type="transmembrane region" description="Helical" evidence="7">
    <location>
        <begin position="185"/>
        <end position="205"/>
    </location>
</feature>
<evidence type="ECO:0000256" key="4">
    <source>
        <dbReference type="ARBA" id="ARBA00029351"/>
    </source>
</evidence>
<reference evidence="9 10" key="1">
    <citation type="submission" date="2013-08" db="EMBL/GenBank/DDBJ databases">
        <title>The genome sequence of Knoellia sinensis.</title>
        <authorList>
            <person name="Zhu W."/>
            <person name="Wang G."/>
        </authorList>
    </citation>
    <scope>NUCLEOTIDE SEQUENCE [LARGE SCALE GENOMIC DNA]</scope>
    <source>
        <strain evidence="9 10">KCTC 19936</strain>
    </source>
</reference>
<sequence>MALEAAASDRRVVHDRWSLLTRQVAMVAFVVCVLTGAILMFWYDPTSSTVRYQGSHAPLQGVEMSGALASTLDISFDVRGGLLVRQLHHWTASVMIAALMLHILRIFFTGGFRRPRRLGWVLLFGILFASMGAGLSGMVLPDDLLSGSSLAVLDGVLKSVPIVGTWLSGLLFQGRFPSGALATFYPAHVLVLPLAMIGLGVVLLRREARQNPPIAGRNRTATVARWVGLFGLVSGALTLVAGFVTVNPVWAFGPADPANATAGAAAPWYMAFLDGAQRLVPPGLEVVWAGRTWTLALLLPLGVVGLFLTAAVAYPFVEEWASGDRGGHRGPTQPRSTPTRTALGAAGVTFYGVLWAAAGSDFFALIFALSLEDVVLAFQIALVLGPVSAFVLTRRVCLELQLRDRDAVLRGSPTGRMVRLPSGGFIDVHEMPDGSERRGEERQVGGRHTRVS</sequence>
<keyword evidence="7" id="KW-1133">Transmembrane helix</keyword>